<evidence type="ECO:0000256" key="1">
    <source>
        <dbReference type="ARBA" id="ARBA00004370"/>
    </source>
</evidence>
<keyword evidence="2 8" id="KW-1134">Transmembrane beta strand</keyword>
<comment type="subunit">
    <text evidence="8">Part of the Bam complex.</text>
</comment>
<evidence type="ECO:0000256" key="9">
    <source>
        <dbReference type="NCBIfam" id="TIGR03303"/>
    </source>
</evidence>
<accession>A0A916REZ2</accession>
<reference evidence="11" key="1">
    <citation type="journal article" date="2014" name="Int. J. Syst. Evol. Microbiol.">
        <title>Complete genome sequence of Corynebacterium casei LMG S-19264T (=DSM 44701T), isolated from a smear-ripened cheese.</title>
        <authorList>
            <consortium name="US DOE Joint Genome Institute (JGI-PGF)"/>
            <person name="Walter F."/>
            <person name="Albersmeier A."/>
            <person name="Kalinowski J."/>
            <person name="Ruckert C."/>
        </authorList>
    </citation>
    <scope>NUCLEOTIDE SEQUENCE</scope>
    <source>
        <strain evidence="11">CGMCC 1.15320</strain>
    </source>
</reference>
<keyword evidence="4 8" id="KW-0732">Signal</keyword>
<comment type="function">
    <text evidence="8">Part of the outer membrane protein assembly complex, which is involved in assembly and insertion of beta-barrel proteins into the outer membrane.</text>
</comment>
<evidence type="ECO:0000256" key="3">
    <source>
        <dbReference type="ARBA" id="ARBA00022692"/>
    </source>
</evidence>
<dbReference type="AlphaFoldDB" id="A0A916REZ2"/>
<dbReference type="PANTHER" id="PTHR12815:SF23">
    <property type="entry name" value="OUTER MEMBRANE PROTEIN ASSEMBLY FACTOR BAMA"/>
    <property type="match status" value="1"/>
</dbReference>
<comment type="caution">
    <text evidence="11">The sequence shown here is derived from an EMBL/GenBank/DDBJ whole genome shotgun (WGS) entry which is preliminary data.</text>
</comment>
<keyword evidence="6 8" id="KW-0472">Membrane</keyword>
<proteinExistence type="inferred from homology"/>
<feature type="domain" description="POTRA" evidence="10">
    <location>
        <begin position="8"/>
        <end position="75"/>
    </location>
</feature>
<evidence type="ECO:0000313" key="11">
    <source>
        <dbReference type="EMBL" id="GGA54073.1"/>
    </source>
</evidence>
<comment type="subcellular location">
    <subcellularLocation>
        <location evidence="8">Cell outer membrane</location>
    </subcellularLocation>
    <subcellularLocation>
        <location evidence="1">Membrane</location>
    </subcellularLocation>
</comment>
<gene>
    <name evidence="8 11" type="primary">bamA</name>
    <name evidence="11" type="ORF">GCM10011385_04540</name>
</gene>
<dbReference type="InterPro" id="IPR000184">
    <property type="entry name" value="Bac_surfAg_D15"/>
</dbReference>
<evidence type="ECO:0000256" key="4">
    <source>
        <dbReference type="ARBA" id="ARBA00022729"/>
    </source>
</evidence>
<dbReference type="PROSITE" id="PS51779">
    <property type="entry name" value="POTRA"/>
    <property type="match status" value="4"/>
</dbReference>
<evidence type="ECO:0000256" key="8">
    <source>
        <dbReference type="HAMAP-Rule" id="MF_01430"/>
    </source>
</evidence>
<sequence length="756" mass="83291">MVGQAEAASVSRIEVRGNRRVDADSVRGQLGIRPGQNFNQSDLDDAVKRLIATGLFADVSVRQSGSTLVVTVIENTIVNQVLFQGNKKIKDANLAQAVQLAPRSAFSREAMDADAEAIREAYRRIGRDDATVSASVQELEGGRVNVVYTVQEGDRTKIADINFEGNQAFSDRRLREVINTKESNILSWLSRNDVYDENRIRADEEALRRFYFNQGYADFRVLDASATLVDNKYTIVFTVDEGQRYTFSDVSIESSVPGLDISALNSSLKTRSGSTYRAKDVEASVIGLTERLAGSGYAFAEVTPRGNRDFENRTISVVYSVDEGVRAYIERIEIRGNNRTRDYVIRREFDVSEGDAFNQVMVSRAKRRLDALGFFQTINISTVPGSQPDQVVLVVDVVEQSTGEFSIGAGYSTGQTSSSGGGFSLEGSISERNFLGRGQAIRLSASGGKDSRDFMLSFTEPYFLGYRVAAGFDIYRNTRKVNNSNNDHIFDRETTGGTVRFGLPITEDLTAQFAYNYSQEKYEQVAADANLSSAVRQALEQGTWTRSSISTGLVYNTIDDTKNPRDGIYATASVEFAGLGGDAKYVKVTGRGNYYKTLSEDLDVVGLVTVGGGHVSAWGDEPLRIFDHFNSNDRIIRGFKYNGIGPFETVDGTNNRDYLGGKTYFHGTVEAQFPIPVLPESIGLRGAVFADAATLYGNDYTSNLVDGTGMKWRASVGASLIWASPFGPLRVDYAEPVVKEDTDRIQHWNFGISTRF</sequence>
<feature type="domain" description="POTRA" evidence="10">
    <location>
        <begin position="156"/>
        <end position="242"/>
    </location>
</feature>
<evidence type="ECO:0000256" key="2">
    <source>
        <dbReference type="ARBA" id="ARBA00022452"/>
    </source>
</evidence>
<dbReference type="Gene3D" id="2.40.160.50">
    <property type="entry name" value="membrane protein fhac: a member of the omp85/tpsb transporter family"/>
    <property type="match status" value="1"/>
</dbReference>
<keyword evidence="5 8" id="KW-0677">Repeat</keyword>
<dbReference type="InterPro" id="IPR034746">
    <property type="entry name" value="POTRA"/>
</dbReference>
<organism evidence="11 12">
    <name type="scientific">Nitratireductor aestuarii</name>
    <dbReference type="NCBI Taxonomy" id="1735103"/>
    <lineage>
        <taxon>Bacteria</taxon>
        <taxon>Pseudomonadati</taxon>
        <taxon>Pseudomonadota</taxon>
        <taxon>Alphaproteobacteria</taxon>
        <taxon>Hyphomicrobiales</taxon>
        <taxon>Phyllobacteriaceae</taxon>
        <taxon>Nitratireductor</taxon>
    </lineage>
</organism>
<name>A0A916REZ2_9HYPH</name>
<evidence type="ECO:0000256" key="6">
    <source>
        <dbReference type="ARBA" id="ARBA00023136"/>
    </source>
</evidence>
<dbReference type="EMBL" id="BMIF01000001">
    <property type="protein sequence ID" value="GGA54073.1"/>
    <property type="molecule type" value="Genomic_DNA"/>
</dbReference>
<dbReference type="Gene3D" id="3.10.20.310">
    <property type="entry name" value="membrane protein fhac"/>
    <property type="match status" value="5"/>
</dbReference>
<reference evidence="11" key="2">
    <citation type="submission" date="2020-09" db="EMBL/GenBank/DDBJ databases">
        <authorList>
            <person name="Sun Q."/>
            <person name="Zhou Y."/>
        </authorList>
    </citation>
    <scope>NUCLEOTIDE SEQUENCE</scope>
    <source>
        <strain evidence="11">CGMCC 1.15320</strain>
    </source>
</reference>
<dbReference type="InterPro" id="IPR023707">
    <property type="entry name" value="OM_assembly_BamA"/>
</dbReference>
<evidence type="ECO:0000313" key="12">
    <source>
        <dbReference type="Proteomes" id="UP000636264"/>
    </source>
</evidence>
<feature type="domain" description="POTRA" evidence="10">
    <location>
        <begin position="327"/>
        <end position="400"/>
    </location>
</feature>
<dbReference type="PANTHER" id="PTHR12815">
    <property type="entry name" value="SORTING AND ASSEMBLY MACHINERY SAMM50 PROTEIN FAMILY MEMBER"/>
    <property type="match status" value="1"/>
</dbReference>
<evidence type="ECO:0000256" key="5">
    <source>
        <dbReference type="ARBA" id="ARBA00022737"/>
    </source>
</evidence>
<dbReference type="InterPro" id="IPR010827">
    <property type="entry name" value="BamA/TamA_POTRA"/>
</dbReference>
<evidence type="ECO:0000259" key="10">
    <source>
        <dbReference type="PROSITE" id="PS51779"/>
    </source>
</evidence>
<dbReference type="HAMAP" id="MF_01430">
    <property type="entry name" value="OM_assembly_BamA"/>
    <property type="match status" value="1"/>
</dbReference>
<dbReference type="GO" id="GO:0009279">
    <property type="term" value="C:cell outer membrane"/>
    <property type="evidence" value="ECO:0007669"/>
    <property type="project" value="UniProtKB-SubCell"/>
</dbReference>
<dbReference type="Proteomes" id="UP000636264">
    <property type="component" value="Unassembled WGS sequence"/>
</dbReference>
<dbReference type="GO" id="GO:0051205">
    <property type="term" value="P:protein insertion into membrane"/>
    <property type="evidence" value="ECO:0007669"/>
    <property type="project" value="UniProtKB-UniRule"/>
</dbReference>
<dbReference type="Pfam" id="PF07244">
    <property type="entry name" value="POTRA"/>
    <property type="match status" value="5"/>
</dbReference>
<keyword evidence="7 8" id="KW-0998">Cell outer membrane</keyword>
<dbReference type="Pfam" id="PF01103">
    <property type="entry name" value="Omp85"/>
    <property type="match status" value="1"/>
</dbReference>
<feature type="domain" description="POTRA" evidence="10">
    <location>
        <begin position="76"/>
        <end position="153"/>
    </location>
</feature>
<keyword evidence="3 8" id="KW-0812">Transmembrane</keyword>
<dbReference type="NCBIfam" id="TIGR03303">
    <property type="entry name" value="OM_YaeT"/>
    <property type="match status" value="1"/>
</dbReference>
<dbReference type="InterPro" id="IPR039910">
    <property type="entry name" value="D15-like"/>
</dbReference>
<keyword evidence="12" id="KW-1185">Reference proteome</keyword>
<dbReference type="PIRSF" id="PIRSF006076">
    <property type="entry name" value="OM_assembly_OMP85"/>
    <property type="match status" value="1"/>
</dbReference>
<evidence type="ECO:0000256" key="7">
    <source>
        <dbReference type="ARBA" id="ARBA00023237"/>
    </source>
</evidence>
<comment type="similarity">
    <text evidence="8">Belongs to the BamA family.</text>
</comment>
<dbReference type="GO" id="GO:0043165">
    <property type="term" value="P:Gram-negative-bacterium-type cell outer membrane assembly"/>
    <property type="evidence" value="ECO:0007669"/>
    <property type="project" value="UniProtKB-UniRule"/>
</dbReference>
<protein>
    <recommendedName>
        <fullName evidence="8 9">Outer membrane protein assembly factor BamA</fullName>
    </recommendedName>
</protein>